<dbReference type="OrthoDB" id="9805194at2"/>
<dbReference type="SUPFAM" id="SSF52540">
    <property type="entry name" value="P-loop containing nucleoside triphosphate hydrolases"/>
    <property type="match status" value="1"/>
</dbReference>
<dbReference type="SMART" id="SM00491">
    <property type="entry name" value="HELICc2"/>
    <property type="match status" value="1"/>
</dbReference>
<dbReference type="STRING" id="2518989.IMCC3088_1547"/>
<sequence>MLTDAVKDKIRSAYNQLVQERDLQPRWGQRQMIAEVSKALSRDGFSSRPPIAVIEAGTGTGKTIAYTIAAVPVAQARDKRLVISTATVALQEQLIYQDLPDIAKLSGLEFSVALAKGRRRYVCLSRLDQALNNRSAGQTIPLYPDEYDWNTDGDMGVYEACMASLARGDWDGDRDNWPDTIDDRVWFPITSDHAQCTGRRCTYISQCSFFKARDQLADADVIVTNHDLVLSDLSIGGGVVLPAPEDTLYVFDEGHHLAEKAKNHSTAFCHIHSTKQWIIDTVSWLEKAQSVYVEYKLDDLIEKIAKYFHDLMSAVETLEAESVSLRPDSFDGNSQELRFEHGKVPEDLRAASLSCAQLGAKVLGVAERLVIECEDLLDEEGGDTEAVDALLSACQSLTGRLTLTQALWSDFAHSADGEPPPARWLRYNDSGNQLAISCHSSPTLATAFLQDNLWDRAAGVLITSASITALGKFDRFRLHAGTPEDAVYTAVASPFDYQRGRLHIPAHLPEANQAQAHTDAIVEYLPTLFDLARGTLVLFASRRQMREVYEAFEADLQGLILMQDSQSKKALLDAHKAKIDAGDRSILFGLASFAEGVDLPAEYCEHVIIAKIPFAVPDDPREAALSEWIERGGGNAFREISVPDAGAKLLQACGRLLRTESDQGQISILDTRLLTKHYGRELLASLPPFARVTD</sequence>
<dbReference type="AlphaFoldDB" id="F3KYF2"/>
<dbReference type="InterPro" id="IPR014001">
    <property type="entry name" value="Helicase_ATP-bd"/>
</dbReference>
<keyword evidence="1 6" id="KW-0004">4Fe-4S</keyword>
<dbReference type="GO" id="GO:0033677">
    <property type="term" value="F:DNA/RNA helicase activity"/>
    <property type="evidence" value="ECO:0007669"/>
    <property type="project" value="TreeGrafter"/>
</dbReference>
<dbReference type="GO" id="GO:0016887">
    <property type="term" value="F:ATP hydrolysis activity"/>
    <property type="evidence" value="ECO:0007669"/>
    <property type="project" value="RHEA"/>
</dbReference>
<proteinExistence type="inferred from homology"/>
<reference evidence="7 8" key="1">
    <citation type="journal article" date="2011" name="J. Bacteriol.">
        <title>Genome sequence of strain IMCC3088, a proteorhodopsin-containing marine bacterium belonging to the OM60/NOR5 clade.</title>
        <authorList>
            <person name="Jang Y."/>
            <person name="Oh H.M."/>
            <person name="Kang I."/>
            <person name="Lee K."/>
            <person name="Yang S.J."/>
            <person name="Cho J.C."/>
        </authorList>
    </citation>
    <scope>NUCLEOTIDE SEQUENCE [LARGE SCALE GENOMIC DNA]</scope>
    <source>
        <strain evidence="7 8">IMCC3088</strain>
    </source>
</reference>
<dbReference type="InterPro" id="IPR014013">
    <property type="entry name" value="Helic_SF1/SF2_ATP-bd_DinG/Rad3"/>
</dbReference>
<accession>F3KYF2</accession>
<dbReference type="EC" id="5.6.2.3" evidence="6"/>
<keyword evidence="4 6" id="KW-0067">ATP-binding</keyword>
<dbReference type="GO" id="GO:0005524">
    <property type="term" value="F:ATP binding"/>
    <property type="evidence" value="ECO:0007669"/>
    <property type="project" value="UniProtKB-UniRule"/>
</dbReference>
<keyword evidence="3 6" id="KW-0378">Hydrolase</keyword>
<evidence type="ECO:0000256" key="3">
    <source>
        <dbReference type="ARBA" id="ARBA00022801"/>
    </source>
</evidence>
<keyword evidence="6" id="KW-0479">Metal-binding</keyword>
<name>F3KYF2_9GAMM</name>
<dbReference type="Gene3D" id="3.40.50.300">
    <property type="entry name" value="P-loop containing nucleotide triphosphate hydrolases"/>
    <property type="match status" value="2"/>
</dbReference>
<feature type="binding site" evidence="6">
    <location>
        <position position="207"/>
    </location>
    <ligand>
        <name>[4Fe-4S] cluster</name>
        <dbReference type="ChEBI" id="CHEBI:49883"/>
    </ligand>
</feature>
<keyword evidence="8" id="KW-1185">Reference proteome</keyword>
<keyword evidence="6 7" id="KW-0347">Helicase</keyword>
<dbReference type="RefSeq" id="WP_009574430.1">
    <property type="nucleotide sequence ID" value="NZ_AEIG01000003.1"/>
</dbReference>
<evidence type="ECO:0000313" key="7">
    <source>
        <dbReference type="EMBL" id="EGG30887.1"/>
    </source>
</evidence>
<comment type="caution">
    <text evidence="7">The sequence shown here is derived from an EMBL/GenBank/DDBJ whole genome shotgun (WGS) entry which is preliminary data.</text>
</comment>
<dbReference type="EMBL" id="AEIG01000003">
    <property type="protein sequence ID" value="EGG30887.1"/>
    <property type="molecule type" value="Genomic_DNA"/>
</dbReference>
<keyword evidence="6" id="KW-0413">Isomerase</keyword>
<comment type="catalytic activity">
    <reaction evidence="6">
        <text>ATP + H2O = ADP + phosphate + H(+)</text>
        <dbReference type="Rhea" id="RHEA:13065"/>
        <dbReference type="ChEBI" id="CHEBI:15377"/>
        <dbReference type="ChEBI" id="CHEBI:15378"/>
        <dbReference type="ChEBI" id="CHEBI:30616"/>
        <dbReference type="ChEBI" id="CHEBI:43474"/>
        <dbReference type="ChEBI" id="CHEBI:456216"/>
        <dbReference type="EC" id="5.6.2.3"/>
    </reaction>
</comment>
<dbReference type="eggNOG" id="COG1199">
    <property type="taxonomic scope" value="Bacteria"/>
</dbReference>
<dbReference type="Proteomes" id="UP000005615">
    <property type="component" value="Unassembled WGS sequence"/>
</dbReference>
<organism evidence="7 8">
    <name type="scientific">Aequoribacter fuscus</name>
    <dbReference type="NCBI Taxonomy" id="2518989"/>
    <lineage>
        <taxon>Bacteria</taxon>
        <taxon>Pseudomonadati</taxon>
        <taxon>Pseudomonadota</taxon>
        <taxon>Gammaproteobacteria</taxon>
        <taxon>Cellvibrionales</taxon>
        <taxon>Halieaceae</taxon>
        <taxon>Aequoribacter</taxon>
    </lineage>
</organism>
<feature type="binding site" evidence="6">
    <location>
        <position position="196"/>
    </location>
    <ligand>
        <name>[4Fe-4S] cluster</name>
        <dbReference type="ChEBI" id="CHEBI:49883"/>
    </ligand>
</feature>
<dbReference type="HAMAP" id="MF_02205">
    <property type="entry name" value="DinG_proteobact"/>
    <property type="match status" value="1"/>
</dbReference>
<keyword evidence="5 6" id="KW-0238">DNA-binding</keyword>
<evidence type="ECO:0000313" key="8">
    <source>
        <dbReference type="Proteomes" id="UP000005615"/>
    </source>
</evidence>
<comment type="similarity">
    <text evidence="6">Belongs to the helicase family. DinG subfamily. Type 1 sub-subfamily.</text>
</comment>
<feature type="binding site" evidence="6">
    <location>
        <position position="123"/>
    </location>
    <ligand>
        <name>[4Fe-4S] cluster</name>
        <dbReference type="ChEBI" id="CHEBI:49883"/>
    </ligand>
</feature>
<feature type="binding site" evidence="6">
    <location>
        <position position="201"/>
    </location>
    <ligand>
        <name>[4Fe-4S] cluster</name>
        <dbReference type="ChEBI" id="CHEBI:49883"/>
    </ligand>
</feature>
<protein>
    <recommendedName>
        <fullName evidence="6">ATP-dependent DNA helicase DinG</fullName>
        <ecNumber evidence="6">5.6.2.3</ecNumber>
    </recommendedName>
    <alternativeName>
        <fullName evidence="6">DNA 5'-3' helicase DinG</fullName>
    </alternativeName>
</protein>
<evidence type="ECO:0000256" key="4">
    <source>
        <dbReference type="ARBA" id="ARBA00022840"/>
    </source>
</evidence>
<dbReference type="GO" id="GO:0006281">
    <property type="term" value="P:DNA repair"/>
    <property type="evidence" value="ECO:0007669"/>
    <property type="project" value="TreeGrafter"/>
</dbReference>
<evidence type="ECO:0000256" key="1">
    <source>
        <dbReference type="ARBA" id="ARBA00022485"/>
    </source>
</evidence>
<dbReference type="GO" id="GO:0051539">
    <property type="term" value="F:4 iron, 4 sulfur cluster binding"/>
    <property type="evidence" value="ECO:0007669"/>
    <property type="project" value="UniProtKB-UniRule"/>
</dbReference>
<comment type="function">
    <text evidence="6">DNA-dependent ATPase and 5'-3' DNA helicase. Unwinds D-loops, R-loops, forked DNA and G-quadruplex DNA.</text>
</comment>
<dbReference type="GO" id="GO:0009432">
    <property type="term" value="P:SOS response"/>
    <property type="evidence" value="ECO:0007669"/>
    <property type="project" value="TreeGrafter"/>
</dbReference>
<dbReference type="PANTHER" id="PTHR11472">
    <property type="entry name" value="DNA REPAIR DEAD HELICASE RAD3/XP-D SUBFAMILY MEMBER"/>
    <property type="match status" value="1"/>
</dbReference>
<dbReference type="SMART" id="SM00487">
    <property type="entry name" value="DEXDc"/>
    <property type="match status" value="1"/>
</dbReference>
<dbReference type="InterPro" id="IPR006555">
    <property type="entry name" value="ATP-dep_Helicase_C"/>
</dbReference>
<dbReference type="InterPro" id="IPR027417">
    <property type="entry name" value="P-loop_NTPase"/>
</dbReference>
<dbReference type="InterPro" id="IPR039000">
    <property type="entry name" value="DinG_proteobact"/>
</dbReference>
<gene>
    <name evidence="6" type="primary">dinG</name>
    <name evidence="7" type="ORF">IMCC3088_1547</name>
</gene>
<keyword evidence="6" id="KW-0408">Iron</keyword>
<dbReference type="InterPro" id="IPR045028">
    <property type="entry name" value="DinG/Rad3-like"/>
</dbReference>
<dbReference type="GO" id="GO:0046872">
    <property type="term" value="F:metal ion binding"/>
    <property type="evidence" value="ECO:0007669"/>
    <property type="project" value="UniProtKB-KW"/>
</dbReference>
<keyword evidence="6" id="KW-0411">Iron-sulfur</keyword>
<keyword evidence="2 6" id="KW-0547">Nucleotide-binding</keyword>
<comment type="cofactor">
    <cofactor evidence="6">
        <name>[4Fe-4S] cluster</name>
        <dbReference type="ChEBI" id="CHEBI:49883"/>
    </cofactor>
    <text evidence="6">Binds 1 [4Fe-4S] cluster.</text>
</comment>
<dbReference type="GO" id="GO:0043139">
    <property type="term" value="F:5'-3' DNA helicase activity"/>
    <property type="evidence" value="ECO:0007669"/>
    <property type="project" value="UniProtKB-UniRule"/>
</dbReference>
<dbReference type="PROSITE" id="PS51193">
    <property type="entry name" value="HELICASE_ATP_BIND_2"/>
    <property type="match status" value="1"/>
</dbReference>
<dbReference type="Pfam" id="PF13307">
    <property type="entry name" value="Helicase_C_2"/>
    <property type="match status" value="1"/>
</dbReference>
<dbReference type="PANTHER" id="PTHR11472:SF59">
    <property type="entry name" value="ATP-DEPENDENT DNA HELICASE DING"/>
    <property type="match status" value="1"/>
</dbReference>
<evidence type="ECO:0000256" key="5">
    <source>
        <dbReference type="ARBA" id="ARBA00023125"/>
    </source>
</evidence>
<evidence type="ECO:0000256" key="6">
    <source>
        <dbReference type="HAMAP-Rule" id="MF_02205"/>
    </source>
</evidence>
<dbReference type="GO" id="GO:0003677">
    <property type="term" value="F:DNA binding"/>
    <property type="evidence" value="ECO:0007669"/>
    <property type="project" value="UniProtKB-UniRule"/>
</dbReference>
<dbReference type="NCBIfam" id="NF008729">
    <property type="entry name" value="PRK11747.1"/>
    <property type="match status" value="1"/>
</dbReference>
<evidence type="ECO:0000256" key="2">
    <source>
        <dbReference type="ARBA" id="ARBA00022741"/>
    </source>
</evidence>